<feature type="chain" id="PRO_5045608198" evidence="1">
    <location>
        <begin position="26"/>
        <end position="195"/>
    </location>
</feature>
<keyword evidence="4" id="KW-1185">Reference proteome</keyword>
<dbReference type="InterPro" id="IPR036691">
    <property type="entry name" value="Endo/exonu/phosph_ase_sf"/>
</dbReference>
<organism evidence="3 4">
    <name type="scientific">Tigheibacillus halophilus</name>
    <dbReference type="NCBI Taxonomy" id="361280"/>
    <lineage>
        <taxon>Bacteria</taxon>
        <taxon>Bacillati</taxon>
        <taxon>Bacillota</taxon>
        <taxon>Bacilli</taxon>
        <taxon>Bacillales</taxon>
        <taxon>Bacillaceae</taxon>
        <taxon>Tigheibacillus</taxon>
    </lineage>
</organism>
<dbReference type="InterPro" id="IPR051916">
    <property type="entry name" value="GPI-anchor_lipid_remodeler"/>
</dbReference>
<keyword evidence="3" id="KW-0378">Hydrolase</keyword>
<evidence type="ECO:0000259" key="2">
    <source>
        <dbReference type="Pfam" id="PF03372"/>
    </source>
</evidence>
<accession>A0ABU5CB38</accession>
<gene>
    <name evidence="3" type="ORF">RWE15_17650</name>
</gene>
<protein>
    <submittedName>
        <fullName evidence="3">Endonuclease/exonuclease/phosphatase family protein</fullName>
    </submittedName>
</protein>
<evidence type="ECO:0000313" key="4">
    <source>
        <dbReference type="Proteomes" id="UP001281447"/>
    </source>
</evidence>
<feature type="signal peptide" evidence="1">
    <location>
        <begin position="1"/>
        <end position="25"/>
    </location>
</feature>
<keyword evidence="1" id="KW-0732">Signal</keyword>
<reference evidence="3 4" key="1">
    <citation type="submission" date="2023-10" db="EMBL/GenBank/DDBJ databases">
        <title>Virgibacillus halophilus 5B73C genome.</title>
        <authorList>
            <person name="Miliotis G."/>
            <person name="Sengupta P."/>
            <person name="Hameed A."/>
            <person name="Chuvochina M."/>
            <person name="Mcdonagh F."/>
            <person name="Simpson A.C."/>
            <person name="Singh N.K."/>
            <person name="Rekha P.D."/>
            <person name="Raman K."/>
            <person name="Hugenholtz P."/>
            <person name="Venkateswaran K."/>
        </authorList>
    </citation>
    <scope>NUCLEOTIDE SEQUENCE [LARGE SCALE GENOMIC DNA]</scope>
    <source>
        <strain evidence="3 4">5B73C</strain>
    </source>
</reference>
<dbReference type="Gene3D" id="3.60.10.10">
    <property type="entry name" value="Endonuclease/exonuclease/phosphatase"/>
    <property type="match status" value="1"/>
</dbReference>
<dbReference type="PANTHER" id="PTHR14859">
    <property type="entry name" value="CALCOFLUOR WHITE HYPERSENSITIVE PROTEIN PRECURSOR"/>
    <property type="match status" value="1"/>
</dbReference>
<dbReference type="GO" id="GO:0004519">
    <property type="term" value="F:endonuclease activity"/>
    <property type="evidence" value="ECO:0007669"/>
    <property type="project" value="UniProtKB-KW"/>
</dbReference>
<sequence length="195" mass="21449">MKKRWSFLLSLIFFVGFLNLTIASAAPKPSDEVNAKVATFNIQAGSGADGKYDLNRIASALSEMDADVIGLQEVDVHWGSRSDYEDTIQLLAKKLHMHYYFAPIYDFDPDTEGAPRRQFGVGILSKYPIIRTENHFITRLSTQDTDPIPTLAPGFLQADIDIDGAAVSFFCHASGLSARPCCTDNASIGYDGDYV</sequence>
<dbReference type="SUPFAM" id="SSF56219">
    <property type="entry name" value="DNase I-like"/>
    <property type="match status" value="1"/>
</dbReference>
<dbReference type="EMBL" id="JAWDIP010000004">
    <property type="protein sequence ID" value="MDY0395872.1"/>
    <property type="molecule type" value="Genomic_DNA"/>
</dbReference>
<name>A0ABU5CB38_9BACI</name>
<dbReference type="InterPro" id="IPR005135">
    <property type="entry name" value="Endo/exonuclease/phosphatase"/>
</dbReference>
<keyword evidence="3" id="KW-0540">Nuclease</keyword>
<evidence type="ECO:0000313" key="3">
    <source>
        <dbReference type="EMBL" id="MDY0395872.1"/>
    </source>
</evidence>
<dbReference type="Proteomes" id="UP001281447">
    <property type="component" value="Unassembled WGS sequence"/>
</dbReference>
<feature type="domain" description="Endonuclease/exonuclease/phosphatase" evidence="2">
    <location>
        <begin position="38"/>
        <end position="150"/>
    </location>
</feature>
<keyword evidence="3" id="KW-0255">Endonuclease</keyword>
<evidence type="ECO:0000256" key="1">
    <source>
        <dbReference type="SAM" id="SignalP"/>
    </source>
</evidence>
<dbReference type="Pfam" id="PF03372">
    <property type="entry name" value="Exo_endo_phos"/>
    <property type="match status" value="1"/>
</dbReference>
<comment type="caution">
    <text evidence="3">The sequence shown here is derived from an EMBL/GenBank/DDBJ whole genome shotgun (WGS) entry which is preliminary data.</text>
</comment>
<dbReference type="PANTHER" id="PTHR14859:SF15">
    <property type="entry name" value="ENDONUCLEASE_EXONUCLEASE_PHOSPHATASE DOMAIN-CONTAINING PROTEIN"/>
    <property type="match status" value="1"/>
</dbReference>
<proteinExistence type="predicted"/>